<keyword evidence="5 18" id="KW-0732">Signal</keyword>
<feature type="domain" description="DSL" evidence="23">
    <location>
        <begin position="177"/>
        <end position="221"/>
    </location>
</feature>
<organism evidence="24 25">
    <name type="scientific">Takifugu bimaculatus</name>
    <dbReference type="NCBI Taxonomy" id="433685"/>
    <lineage>
        <taxon>Eukaryota</taxon>
        <taxon>Metazoa</taxon>
        <taxon>Chordata</taxon>
        <taxon>Craniata</taxon>
        <taxon>Vertebrata</taxon>
        <taxon>Euteleostomi</taxon>
        <taxon>Actinopterygii</taxon>
        <taxon>Neopterygii</taxon>
        <taxon>Teleostei</taxon>
        <taxon>Neoteleostei</taxon>
        <taxon>Acanthomorphata</taxon>
        <taxon>Eupercaria</taxon>
        <taxon>Tetraodontiformes</taxon>
        <taxon>Tetradontoidea</taxon>
        <taxon>Tetraodontidae</taxon>
        <taxon>Takifugu</taxon>
    </lineage>
</organism>
<evidence type="ECO:0000313" key="24">
    <source>
        <dbReference type="EMBL" id="TNM90402.1"/>
    </source>
</evidence>
<evidence type="ECO:0000256" key="9">
    <source>
        <dbReference type="ARBA" id="ARBA00022843"/>
    </source>
</evidence>
<dbReference type="SMART" id="SM00051">
    <property type="entry name" value="DSL"/>
    <property type="match status" value="1"/>
</dbReference>
<dbReference type="PROSITE" id="PS01187">
    <property type="entry name" value="EGF_CA"/>
    <property type="match status" value="1"/>
</dbReference>
<dbReference type="InterPro" id="IPR001774">
    <property type="entry name" value="DSL"/>
</dbReference>
<dbReference type="Pfam" id="PF01414">
    <property type="entry name" value="DSL"/>
    <property type="match status" value="1"/>
</dbReference>
<comment type="subcellular location">
    <subcellularLocation>
        <location evidence="1 18">Membrane</location>
        <topology evidence="1 18">Single-pass type I membrane protein</topology>
    </subcellularLocation>
</comment>
<dbReference type="InterPro" id="IPR009030">
    <property type="entry name" value="Growth_fac_rcpt_cys_sf"/>
</dbReference>
<dbReference type="AlphaFoldDB" id="A0A4Z2BEK6"/>
<evidence type="ECO:0000256" key="2">
    <source>
        <dbReference type="ARBA" id="ARBA00022473"/>
    </source>
</evidence>
<feature type="disulfide bond" evidence="16">
    <location>
        <begin position="354"/>
        <end position="363"/>
    </location>
</feature>
<dbReference type="InterPro" id="IPR013032">
    <property type="entry name" value="EGF-like_CS"/>
</dbReference>
<feature type="compositionally biased region" description="Basic and acidic residues" evidence="19">
    <location>
        <begin position="710"/>
        <end position="719"/>
    </location>
</feature>
<feature type="domain" description="EGF-like" evidence="22">
    <location>
        <begin position="288"/>
        <end position="326"/>
    </location>
</feature>
<feature type="disulfide bond" evidence="17">
    <location>
        <begin position="212"/>
        <end position="221"/>
    </location>
</feature>
<dbReference type="GO" id="GO:0005509">
    <property type="term" value="F:calcium ion binding"/>
    <property type="evidence" value="ECO:0007669"/>
    <property type="project" value="InterPro"/>
</dbReference>
<feature type="region of interest" description="Disordered" evidence="19">
    <location>
        <begin position="531"/>
        <end position="556"/>
    </location>
</feature>
<keyword evidence="4 18" id="KW-0812">Transmembrane</keyword>
<dbReference type="FunFam" id="2.10.25.140:FF:000001">
    <property type="entry name" value="Delta-like protein"/>
    <property type="match status" value="1"/>
</dbReference>
<keyword evidence="12 18" id="KW-0472">Membrane</keyword>
<dbReference type="Pfam" id="PF07657">
    <property type="entry name" value="MNNL"/>
    <property type="match status" value="1"/>
</dbReference>
<evidence type="ECO:0000256" key="17">
    <source>
        <dbReference type="PROSITE-ProRule" id="PRU00377"/>
    </source>
</evidence>
<evidence type="ECO:0000256" key="21">
    <source>
        <dbReference type="SAM" id="SignalP"/>
    </source>
</evidence>
<gene>
    <name evidence="24" type="ORF">fugu_002691</name>
</gene>
<dbReference type="FunFam" id="2.60.40.3510:FF:000002">
    <property type="entry name" value="Delta-like protein"/>
    <property type="match status" value="1"/>
</dbReference>
<keyword evidence="7" id="KW-0221">Differentiation</keyword>
<dbReference type="Gene3D" id="2.10.25.140">
    <property type="match status" value="1"/>
</dbReference>
<protein>
    <recommendedName>
        <fullName evidence="18">Delta-like protein</fullName>
    </recommendedName>
</protein>
<evidence type="ECO:0000256" key="12">
    <source>
        <dbReference type="ARBA" id="ARBA00023136"/>
    </source>
</evidence>
<dbReference type="Pfam" id="PF21700">
    <property type="entry name" value="EGF_DL_JAG"/>
    <property type="match status" value="1"/>
</dbReference>
<feature type="transmembrane region" description="Helical" evidence="20">
    <location>
        <begin position="559"/>
        <end position="585"/>
    </location>
</feature>
<dbReference type="GO" id="GO:0048863">
    <property type="term" value="P:stem cell differentiation"/>
    <property type="evidence" value="ECO:0007669"/>
    <property type="project" value="UniProtKB-ARBA"/>
</dbReference>
<dbReference type="SUPFAM" id="SSF57184">
    <property type="entry name" value="Growth factor receptor domain"/>
    <property type="match status" value="1"/>
</dbReference>
<dbReference type="Pfam" id="PF00008">
    <property type="entry name" value="EGF"/>
    <property type="match status" value="5"/>
</dbReference>
<dbReference type="CDD" id="cd00054">
    <property type="entry name" value="EGF_CA"/>
    <property type="match status" value="6"/>
</dbReference>
<dbReference type="GO" id="GO:0043235">
    <property type="term" value="C:receptor complex"/>
    <property type="evidence" value="ECO:0007669"/>
    <property type="project" value="TreeGrafter"/>
</dbReference>
<dbReference type="GO" id="GO:0005886">
    <property type="term" value="C:plasma membrane"/>
    <property type="evidence" value="ECO:0007669"/>
    <property type="project" value="UniProtKB-ARBA"/>
</dbReference>
<evidence type="ECO:0000313" key="25">
    <source>
        <dbReference type="Proteomes" id="UP000516260"/>
    </source>
</evidence>
<dbReference type="PANTHER" id="PTHR45836">
    <property type="entry name" value="SLIT HOMOLOG"/>
    <property type="match status" value="1"/>
</dbReference>
<dbReference type="PROSITE" id="PS50026">
    <property type="entry name" value="EGF_3"/>
    <property type="match status" value="6"/>
</dbReference>
<dbReference type="FunFam" id="2.10.25.10:FF:000012">
    <property type="entry name" value="Delta-like protein"/>
    <property type="match status" value="4"/>
</dbReference>
<keyword evidence="10" id="KW-0914">Notch signaling pathway</keyword>
<dbReference type="GO" id="GO:0005737">
    <property type="term" value="C:cytoplasm"/>
    <property type="evidence" value="ECO:0007669"/>
    <property type="project" value="UniProtKB-ARBA"/>
</dbReference>
<dbReference type="SMART" id="SM00181">
    <property type="entry name" value="EGF"/>
    <property type="match status" value="8"/>
</dbReference>
<evidence type="ECO:0000256" key="15">
    <source>
        <dbReference type="ARBA" id="ARBA00062184"/>
    </source>
</evidence>
<evidence type="ECO:0000256" key="7">
    <source>
        <dbReference type="ARBA" id="ARBA00022782"/>
    </source>
</evidence>
<evidence type="ECO:0000256" key="13">
    <source>
        <dbReference type="ARBA" id="ARBA00023157"/>
    </source>
</evidence>
<dbReference type="InterPro" id="IPR051355">
    <property type="entry name" value="Notch/Slit_guidance"/>
</dbReference>
<dbReference type="GO" id="GO:0021514">
    <property type="term" value="P:ventral spinal cord interneuron differentiation"/>
    <property type="evidence" value="ECO:0007669"/>
    <property type="project" value="UniProtKB-ARBA"/>
</dbReference>
<dbReference type="PROSITE" id="PS00010">
    <property type="entry name" value="ASX_HYDROXYL"/>
    <property type="match status" value="2"/>
</dbReference>
<evidence type="ECO:0000256" key="1">
    <source>
        <dbReference type="ARBA" id="ARBA00004479"/>
    </source>
</evidence>
<feature type="region of interest" description="Disordered" evidence="19">
    <location>
        <begin position="686"/>
        <end position="719"/>
    </location>
</feature>
<feature type="disulfide bond" evidence="16">
    <location>
        <begin position="431"/>
        <end position="440"/>
    </location>
</feature>
<keyword evidence="2 18" id="KW-0217">Developmental protein</keyword>
<feature type="compositionally biased region" description="Basic and acidic residues" evidence="19">
    <location>
        <begin position="535"/>
        <end position="551"/>
    </location>
</feature>
<feature type="domain" description="EGF-like" evidence="22">
    <location>
        <begin position="484"/>
        <end position="520"/>
    </location>
</feature>
<feature type="domain" description="EGF-like" evidence="22">
    <location>
        <begin position="328"/>
        <end position="364"/>
    </location>
</feature>
<comment type="function">
    <text evidence="18">Putative Notch ligand involved in the mediation of Notch signaling.</text>
</comment>
<evidence type="ECO:0000256" key="4">
    <source>
        <dbReference type="ARBA" id="ARBA00022692"/>
    </source>
</evidence>
<dbReference type="GO" id="GO:0007219">
    <property type="term" value="P:Notch signaling pathway"/>
    <property type="evidence" value="ECO:0007669"/>
    <property type="project" value="UniProtKB-KW"/>
</dbReference>
<keyword evidence="9" id="KW-0832">Ubl conjugation</keyword>
<keyword evidence="8" id="KW-0106">Calcium</keyword>
<accession>A0A4Z2BEK6</accession>
<dbReference type="FunFam" id="2.10.25.10:FF:000064">
    <property type="entry name" value="Delta-like protein"/>
    <property type="match status" value="1"/>
</dbReference>
<dbReference type="PROSITE" id="PS00022">
    <property type="entry name" value="EGF_1"/>
    <property type="match status" value="8"/>
</dbReference>
<evidence type="ECO:0000256" key="5">
    <source>
        <dbReference type="ARBA" id="ARBA00022729"/>
    </source>
</evidence>
<dbReference type="GO" id="GO:0043009">
    <property type="term" value="P:chordate embryonic development"/>
    <property type="evidence" value="ECO:0007669"/>
    <property type="project" value="UniProtKB-ARBA"/>
</dbReference>
<sequence length="843" mass="92043">MGRLPLLLVITLSVLTCQVLCSGVFELKLQEFLNKKGVNGNVNCCPGGAAHPHQHCECKTFFRICLKHYQANVSPEPPCTYGGAVTPVLGSNSFQVPETNADSFTNPVRFQFGFTWPGTFSLIIEALHTDSLDDLTTENADRLISRITTQRHLAVGDEWSKDMQTSGRTELRYSYRFLCDEYYYGDGCSVFCRPRDDAFGHFTCGERGEIICNSGWKGQYCTEPICLPSCDEEHGFCDKPGECKCRVGFSGRYCDDCIRYPGCLHGTCQQPWQCNCQEGWGGLFCNQDLNYCTHHKPCLNGATCTNTGQGSYTCSCLPGFTGASCEVQVNECSGNPCRNGGSCSDNENGYKCTCPPGFYGNNCELSANTCADGPCFNDGRCADNPEGGYFCQCPMGYAGFNCEKKIDHCSSNPCLNGAECVDLVNSYLCQCPEGFSGPDCGEISSISAFCLSFPCQNGATCQKGANGYICTCPPGYTGENCSSPVSRCQHNPCHNGATCHERGGRYLCACVPGYGGHNCQFLLPDVPKGQPVVDGPDRRYSSPESKNIKDEDKEDDSGFPWTAVGAGIFLVFVILIGCSVLVVYIRVKLQFNSSHHSDTVHSDSHETMNNLTTTNNCLRGDKELVSIMTTSIKNTNKKADYHSELSGSLGGLSGISALNGSEKNGFKSRYPSVEYNLVQELQPEELSPCKAHDEPQLKCETLDDSDSEEEYKKRQNSDASEKKQELAGCSEAKYSAFCDLNCHATSDLKHQSTCNDTYQSTSDVKCQSTCDVECNSPNDSKYQCTTDTIYQSVYVMSDQKDECIIATEVSTGIQVYVFRISLSVLVEASKILTSALSSGVILV</sequence>
<dbReference type="InterPro" id="IPR001881">
    <property type="entry name" value="EGF-like_Ca-bd_dom"/>
</dbReference>
<dbReference type="GO" id="GO:0060485">
    <property type="term" value="P:mesenchyme development"/>
    <property type="evidence" value="ECO:0007669"/>
    <property type="project" value="UniProtKB-ARBA"/>
</dbReference>
<evidence type="ECO:0000259" key="22">
    <source>
        <dbReference type="PROSITE" id="PS50026"/>
    </source>
</evidence>
<dbReference type="InterPro" id="IPR011651">
    <property type="entry name" value="Notch_ligand_N"/>
</dbReference>
<dbReference type="GO" id="GO:0009986">
    <property type="term" value="C:cell surface"/>
    <property type="evidence" value="ECO:0007669"/>
    <property type="project" value="TreeGrafter"/>
</dbReference>
<feature type="domain" description="EGF-like" evidence="22">
    <location>
        <begin position="405"/>
        <end position="441"/>
    </location>
</feature>
<evidence type="ECO:0000256" key="20">
    <source>
        <dbReference type="SAM" id="Phobius"/>
    </source>
</evidence>
<dbReference type="SMART" id="SM00179">
    <property type="entry name" value="EGF_CA"/>
    <property type="match status" value="6"/>
</dbReference>
<comment type="caution">
    <text evidence="24">The sequence shown here is derived from an EMBL/GenBank/DDBJ whole genome shotgun (WGS) entry which is preliminary data.</text>
</comment>
<comment type="caution">
    <text evidence="16">Lacks conserved residue(s) required for the propagation of feature annotation.</text>
</comment>
<feature type="disulfide bond" evidence="16">
    <location>
        <begin position="510"/>
        <end position="519"/>
    </location>
</feature>
<evidence type="ECO:0000256" key="11">
    <source>
        <dbReference type="ARBA" id="ARBA00022989"/>
    </source>
</evidence>
<feature type="disulfide bond" evidence="16">
    <location>
        <begin position="393"/>
        <end position="402"/>
    </location>
</feature>
<reference evidence="24 25" key="1">
    <citation type="submission" date="2019-04" db="EMBL/GenBank/DDBJ databases">
        <title>The sequence and de novo assembly of Takifugu bimaculatus genome using PacBio and Hi-C technologies.</title>
        <authorList>
            <person name="Xu P."/>
            <person name="Liu B."/>
            <person name="Zhou Z."/>
        </authorList>
    </citation>
    <scope>NUCLEOTIDE SEQUENCE [LARGE SCALE GENOMIC DNA]</scope>
    <source>
        <strain evidence="24">TB-2018</strain>
        <tissue evidence="24">Muscle</tissue>
    </source>
</reference>
<dbReference type="SUPFAM" id="SSF57196">
    <property type="entry name" value="EGF/Laminin"/>
    <property type="match status" value="3"/>
</dbReference>
<dbReference type="PROSITE" id="PS51051">
    <property type="entry name" value="DSL"/>
    <property type="match status" value="1"/>
</dbReference>
<evidence type="ECO:0000256" key="14">
    <source>
        <dbReference type="ARBA" id="ARBA00023180"/>
    </source>
</evidence>
<dbReference type="PROSITE" id="PS01186">
    <property type="entry name" value="EGF_2"/>
    <property type="match status" value="7"/>
</dbReference>
<dbReference type="PANTHER" id="PTHR45836:SF23">
    <property type="entry name" value="NEUROGENIC LOCUS NOTCH HOMOLOG PROTEIN 1"/>
    <property type="match status" value="1"/>
</dbReference>
<dbReference type="InterPro" id="IPR000742">
    <property type="entry name" value="EGF"/>
</dbReference>
<keyword evidence="14" id="KW-0325">Glycoprotein</keyword>
<proteinExistence type="predicted"/>
<dbReference type="FunFam" id="2.10.25.10:FF:000018">
    <property type="entry name" value="Delta-like 1"/>
    <property type="match status" value="1"/>
</dbReference>
<feature type="chain" id="PRO_5021410610" description="Delta-like protein" evidence="21">
    <location>
        <begin position="22"/>
        <end position="843"/>
    </location>
</feature>
<name>A0A4Z2BEK6_9TELE</name>
<dbReference type="GO" id="GO:0007411">
    <property type="term" value="P:axon guidance"/>
    <property type="evidence" value="ECO:0007669"/>
    <property type="project" value="TreeGrafter"/>
</dbReference>
<feature type="disulfide bond" evidence="17">
    <location>
        <begin position="179"/>
        <end position="188"/>
    </location>
</feature>
<feature type="disulfide bond" evidence="16">
    <location>
        <begin position="472"/>
        <end position="481"/>
    </location>
</feature>
<feature type="signal peptide" evidence="21">
    <location>
        <begin position="1"/>
        <end position="21"/>
    </location>
</feature>
<comment type="subunit">
    <text evidence="15">Interacts with mib.</text>
</comment>
<feature type="disulfide bond" evidence="16">
    <location>
        <begin position="316"/>
        <end position="325"/>
    </location>
</feature>
<dbReference type="Pfam" id="PF12661">
    <property type="entry name" value="hEGF"/>
    <property type="match status" value="1"/>
</dbReference>
<keyword evidence="13 16" id="KW-1015">Disulfide bond</keyword>
<evidence type="ECO:0000256" key="8">
    <source>
        <dbReference type="ARBA" id="ARBA00022837"/>
    </source>
</evidence>
<feature type="disulfide bond" evidence="17">
    <location>
        <begin position="192"/>
        <end position="204"/>
    </location>
</feature>
<evidence type="ECO:0000256" key="16">
    <source>
        <dbReference type="PROSITE-ProRule" id="PRU00076"/>
    </source>
</evidence>
<keyword evidence="25" id="KW-1185">Reference proteome</keyword>
<feature type="compositionally biased region" description="Basic and acidic residues" evidence="19">
    <location>
        <begin position="690"/>
        <end position="701"/>
    </location>
</feature>
<keyword evidence="11 18" id="KW-1133">Transmembrane helix</keyword>
<dbReference type="Gene3D" id="2.60.40.3510">
    <property type="match status" value="1"/>
</dbReference>
<dbReference type="InterPro" id="IPR000152">
    <property type="entry name" value="EGF-type_Asp/Asn_hydroxyl_site"/>
</dbReference>
<dbReference type="EMBL" id="SWLE01000016">
    <property type="protein sequence ID" value="TNM90402.1"/>
    <property type="molecule type" value="Genomic_DNA"/>
</dbReference>
<dbReference type="FunFam" id="2.10.25.10:FF:000117">
    <property type="entry name" value="Delta-like protein"/>
    <property type="match status" value="1"/>
</dbReference>
<feature type="domain" description="EGF-like" evidence="22">
    <location>
        <begin position="366"/>
        <end position="403"/>
    </location>
</feature>
<dbReference type="Gene3D" id="2.10.25.10">
    <property type="entry name" value="Laminin"/>
    <property type="match status" value="7"/>
</dbReference>
<evidence type="ECO:0000256" key="10">
    <source>
        <dbReference type="ARBA" id="ARBA00022976"/>
    </source>
</evidence>
<evidence type="ECO:0000256" key="19">
    <source>
        <dbReference type="SAM" id="MobiDB-lite"/>
    </source>
</evidence>
<evidence type="ECO:0000256" key="18">
    <source>
        <dbReference type="RuleBase" id="RU280815"/>
    </source>
</evidence>
<keyword evidence="3 16" id="KW-0245">EGF-like domain</keyword>
<evidence type="ECO:0000256" key="3">
    <source>
        <dbReference type="ARBA" id="ARBA00022536"/>
    </source>
</evidence>
<dbReference type="InterPro" id="IPR018097">
    <property type="entry name" value="EGF_Ca-bd_CS"/>
</dbReference>
<dbReference type="PRINTS" id="PR00010">
    <property type="entry name" value="EGFBLOOD"/>
</dbReference>
<dbReference type="Proteomes" id="UP000516260">
    <property type="component" value="Chromosome 3"/>
</dbReference>
<evidence type="ECO:0000259" key="23">
    <source>
        <dbReference type="PROSITE" id="PS51051"/>
    </source>
</evidence>
<feature type="domain" description="EGF-like" evidence="22">
    <location>
        <begin position="446"/>
        <end position="482"/>
    </location>
</feature>
<keyword evidence="6 18" id="KW-0677">Repeat</keyword>
<evidence type="ECO:0000256" key="6">
    <source>
        <dbReference type="ARBA" id="ARBA00022737"/>
    </source>
</evidence>